<dbReference type="OrthoDB" id="10027013at2759"/>
<dbReference type="Gene3D" id="3.40.50.150">
    <property type="entry name" value="Vaccinia Virus protein VP39"/>
    <property type="match status" value="1"/>
</dbReference>
<dbReference type="EMBL" id="HE978325">
    <property type="protein sequence ID" value="CCK72859.1"/>
    <property type="molecule type" value="Genomic_DNA"/>
</dbReference>
<dbReference type="HOGENOM" id="CLU_049344_1_2_1"/>
<dbReference type="GO" id="GO:0003729">
    <property type="term" value="F:mRNA binding"/>
    <property type="evidence" value="ECO:0007669"/>
    <property type="project" value="EnsemblFungi"/>
</dbReference>
<dbReference type="SUPFAM" id="SSF53335">
    <property type="entry name" value="S-adenosyl-L-methionine-dependent methyltransferases"/>
    <property type="match status" value="1"/>
</dbReference>
<dbReference type="Proteomes" id="UP000006310">
    <property type="component" value="Chromosome 12"/>
</dbReference>
<evidence type="ECO:0000256" key="2">
    <source>
        <dbReference type="ARBA" id="ARBA00022603"/>
    </source>
</evidence>
<dbReference type="Pfam" id="PF08241">
    <property type="entry name" value="Methyltransf_11"/>
    <property type="match status" value="1"/>
</dbReference>
<evidence type="ECO:0000313" key="5">
    <source>
        <dbReference type="EMBL" id="CCK72859.1"/>
    </source>
</evidence>
<dbReference type="InterPro" id="IPR051052">
    <property type="entry name" value="Diverse_substrate_MTase"/>
</dbReference>
<dbReference type="AlphaFoldDB" id="J7SAL9"/>
<keyword evidence="2" id="KW-0489">Methyltransferase</keyword>
<evidence type="ECO:0000259" key="4">
    <source>
        <dbReference type="Pfam" id="PF08241"/>
    </source>
</evidence>
<dbReference type="STRING" id="1071383.J7SAL9"/>
<dbReference type="GO" id="GO:0008757">
    <property type="term" value="F:S-adenosylmethionine-dependent methyltransferase activity"/>
    <property type="evidence" value="ECO:0007669"/>
    <property type="project" value="EnsemblFungi"/>
</dbReference>
<dbReference type="InterPro" id="IPR013216">
    <property type="entry name" value="Methyltransf_11"/>
</dbReference>
<dbReference type="GeneID" id="34528632"/>
<dbReference type="InterPro" id="IPR029063">
    <property type="entry name" value="SAM-dependent_MTases_sf"/>
</dbReference>
<gene>
    <name evidence="5" type="primary">KNAG0L02450</name>
    <name evidence="5" type="ordered locus">KNAG_0L02450</name>
</gene>
<protein>
    <recommendedName>
        <fullName evidence="4">Methyltransferase type 11 domain-containing protein</fullName>
    </recommendedName>
</protein>
<dbReference type="PANTHER" id="PTHR44942">
    <property type="entry name" value="METHYLTRANSF_11 DOMAIN-CONTAINING PROTEIN"/>
    <property type="match status" value="1"/>
</dbReference>
<dbReference type="OMA" id="KEWQECV"/>
<organism evidence="5 6">
    <name type="scientific">Huiozyma naganishii (strain ATCC MYA-139 / BCRC 22969 / CBS 8797 / KCTC 17520 / NBRC 10181 / NCYC 3082 / Yp74L-3)</name>
    <name type="common">Yeast</name>
    <name type="synonym">Kazachstania naganishii</name>
    <dbReference type="NCBI Taxonomy" id="1071383"/>
    <lineage>
        <taxon>Eukaryota</taxon>
        <taxon>Fungi</taxon>
        <taxon>Dikarya</taxon>
        <taxon>Ascomycota</taxon>
        <taxon>Saccharomycotina</taxon>
        <taxon>Saccharomycetes</taxon>
        <taxon>Saccharomycetales</taxon>
        <taxon>Saccharomycetaceae</taxon>
        <taxon>Huiozyma</taxon>
    </lineage>
</organism>
<keyword evidence="3" id="KW-0808">Transferase</keyword>
<reference evidence="5 6" key="1">
    <citation type="journal article" date="2011" name="Proc. Natl. Acad. Sci. U.S.A.">
        <title>Evolutionary erosion of yeast sex chromosomes by mating-type switching accidents.</title>
        <authorList>
            <person name="Gordon J.L."/>
            <person name="Armisen D."/>
            <person name="Proux-Wera E."/>
            <person name="Oheigeartaigh S.S."/>
            <person name="Byrne K.P."/>
            <person name="Wolfe K.H."/>
        </authorList>
    </citation>
    <scope>NUCLEOTIDE SEQUENCE [LARGE SCALE GENOMIC DNA]</scope>
    <source>
        <strain evidence="6">ATCC MYA-139 / BCRC 22969 / CBS 8797 / CCRC 22969 / KCTC 17520 / NBRC 10181 / NCYC 3082</strain>
    </source>
</reference>
<dbReference type="RefSeq" id="XP_022467103.1">
    <property type="nucleotide sequence ID" value="XM_022610848.1"/>
</dbReference>
<accession>J7SAL9</accession>
<comment type="similarity">
    <text evidence="1">Belongs to the methyltransferase superfamily.</text>
</comment>
<proteinExistence type="inferred from homology"/>
<feature type="domain" description="Methyltransferase type 11" evidence="4">
    <location>
        <begin position="50"/>
        <end position="144"/>
    </location>
</feature>
<dbReference type="PANTHER" id="PTHR44942:SF4">
    <property type="entry name" value="METHYLTRANSFERASE TYPE 11 DOMAIN-CONTAINING PROTEIN"/>
    <property type="match status" value="1"/>
</dbReference>
<evidence type="ECO:0000256" key="1">
    <source>
        <dbReference type="ARBA" id="ARBA00008361"/>
    </source>
</evidence>
<reference evidence="6" key="2">
    <citation type="submission" date="2012-08" db="EMBL/GenBank/DDBJ databases">
        <title>Genome sequence of Kazachstania naganishii.</title>
        <authorList>
            <person name="Gordon J.L."/>
            <person name="Armisen D."/>
            <person name="Proux-Wera E."/>
            <person name="OhEigeartaigh S.S."/>
            <person name="Byrne K.P."/>
            <person name="Wolfe K.H."/>
        </authorList>
    </citation>
    <scope>NUCLEOTIDE SEQUENCE [LARGE SCALE GENOMIC DNA]</scope>
    <source>
        <strain evidence="6">ATCC MYA-139 / BCRC 22969 / CBS 8797 / CCRC 22969 / KCTC 17520 / NBRC 10181 / NCYC 3082</strain>
    </source>
</reference>
<dbReference type="GO" id="GO:0055088">
    <property type="term" value="P:lipid homeostasis"/>
    <property type="evidence" value="ECO:0007669"/>
    <property type="project" value="EnsemblFungi"/>
</dbReference>
<dbReference type="eggNOG" id="KOG3010">
    <property type="taxonomic scope" value="Eukaryota"/>
</dbReference>
<name>J7SAL9_HUIN7</name>
<dbReference type="CDD" id="cd02440">
    <property type="entry name" value="AdoMet_MTases"/>
    <property type="match status" value="1"/>
</dbReference>
<keyword evidence="6" id="KW-1185">Reference proteome</keyword>
<sequence>MPSTSYLDQNFKSSYYHEVRPTYPVTLINRILQYHDEYHHSHGGSRNLLLDVGCGTGIATSMFIPHFQKCVGVDPSESMLQVARQDYPRATFKLGYGEDLVSLDNLEKGTVDMVIGAESLHWCDMDIAFEQVYQLLKQGGTFAFWLYVQPEFVDLGPKANEIYYKYGWGPQYMGKYLTPEQRYFFTNMGGDDLPERLIKQKFKDLEVGENCSSNNQHSEPFLMKGQITLKDFKRFVKSWSLYTSWVKNHPDETNDIADVFIDELMKECNVPSEETLLNIEWSTFYYICRKK</sequence>
<evidence type="ECO:0000256" key="3">
    <source>
        <dbReference type="ARBA" id="ARBA00022679"/>
    </source>
</evidence>
<dbReference type="GO" id="GO:0032259">
    <property type="term" value="P:methylation"/>
    <property type="evidence" value="ECO:0007669"/>
    <property type="project" value="UniProtKB-KW"/>
</dbReference>
<dbReference type="KEGG" id="kng:KNAG_0L02450"/>
<evidence type="ECO:0000313" key="6">
    <source>
        <dbReference type="Proteomes" id="UP000006310"/>
    </source>
</evidence>